<name>A0A261TK26_9BORD</name>
<dbReference type="OrthoDB" id="7202255at2"/>
<gene>
    <name evidence="2" type="ORF">CAL25_15330</name>
</gene>
<dbReference type="Proteomes" id="UP000216913">
    <property type="component" value="Unassembled WGS sequence"/>
</dbReference>
<organism evidence="2 3">
    <name type="scientific">Bordetella genomosp. 5</name>
    <dbReference type="NCBI Taxonomy" id="1395608"/>
    <lineage>
        <taxon>Bacteria</taxon>
        <taxon>Pseudomonadati</taxon>
        <taxon>Pseudomonadota</taxon>
        <taxon>Betaproteobacteria</taxon>
        <taxon>Burkholderiales</taxon>
        <taxon>Alcaligenaceae</taxon>
        <taxon>Bordetella</taxon>
    </lineage>
</organism>
<sequence>MKFTAATLALLSASATYVGAVHASTAQPAAGGAPASATVNDVFNGSMLGVDQRYFESVAGIARESFGKDHVFVVKNCRITATIDNGKVSALSLVTANGCDADLRSFIGEDAPTPGQPITPRAFGSGMRYTASCLAGCGNAVDPAAYALWQAPRSSGGMEVLLEMLLVGGKASSAAHGWREHMNKSAGEDYVLQTKFNCETRFDTYAAKLFADVPVTAVTIGYGLPQQKCR</sequence>
<proteinExistence type="predicted"/>
<keyword evidence="3" id="KW-1185">Reference proteome</keyword>
<evidence type="ECO:0000256" key="1">
    <source>
        <dbReference type="SAM" id="SignalP"/>
    </source>
</evidence>
<evidence type="ECO:0000313" key="2">
    <source>
        <dbReference type="EMBL" id="OZI48993.1"/>
    </source>
</evidence>
<reference evidence="2 3" key="1">
    <citation type="submission" date="2017-05" db="EMBL/GenBank/DDBJ databases">
        <title>Complete and WGS of Bordetella genogroups.</title>
        <authorList>
            <person name="Spilker T."/>
            <person name="LiPuma J."/>
        </authorList>
    </citation>
    <scope>NUCLEOTIDE SEQUENCE [LARGE SCALE GENOMIC DNA]</scope>
    <source>
        <strain evidence="2 3">AU10456</strain>
    </source>
</reference>
<keyword evidence="1" id="KW-0732">Signal</keyword>
<protein>
    <submittedName>
        <fullName evidence="2">Uncharacterized protein</fullName>
    </submittedName>
</protein>
<comment type="caution">
    <text evidence="2">The sequence shown here is derived from an EMBL/GenBank/DDBJ whole genome shotgun (WGS) entry which is preliminary data.</text>
</comment>
<dbReference type="AlphaFoldDB" id="A0A261TK26"/>
<evidence type="ECO:0000313" key="3">
    <source>
        <dbReference type="Proteomes" id="UP000216913"/>
    </source>
</evidence>
<feature type="chain" id="PRO_5013057109" evidence="1">
    <location>
        <begin position="24"/>
        <end position="230"/>
    </location>
</feature>
<dbReference type="RefSeq" id="WP_094801409.1">
    <property type="nucleotide sequence ID" value="NZ_NEVN01000010.1"/>
</dbReference>
<dbReference type="EMBL" id="NEVP01000009">
    <property type="protein sequence ID" value="OZI48993.1"/>
    <property type="molecule type" value="Genomic_DNA"/>
</dbReference>
<feature type="signal peptide" evidence="1">
    <location>
        <begin position="1"/>
        <end position="23"/>
    </location>
</feature>
<accession>A0A261TK26</accession>